<evidence type="ECO:0008006" key="4">
    <source>
        <dbReference type="Google" id="ProtNLM"/>
    </source>
</evidence>
<dbReference type="PaxDb" id="4113-PGSC0003DMT400091917"/>
<organism evidence="2 3">
    <name type="scientific">Solanum tuberosum</name>
    <name type="common">Potato</name>
    <dbReference type="NCBI Taxonomy" id="4113"/>
    <lineage>
        <taxon>Eukaryota</taxon>
        <taxon>Viridiplantae</taxon>
        <taxon>Streptophyta</taxon>
        <taxon>Embryophyta</taxon>
        <taxon>Tracheophyta</taxon>
        <taxon>Spermatophyta</taxon>
        <taxon>Magnoliopsida</taxon>
        <taxon>eudicotyledons</taxon>
        <taxon>Gunneridae</taxon>
        <taxon>Pentapetalae</taxon>
        <taxon>asterids</taxon>
        <taxon>lamiids</taxon>
        <taxon>Solanales</taxon>
        <taxon>Solanaceae</taxon>
        <taxon>Solanoideae</taxon>
        <taxon>Solaneae</taxon>
        <taxon>Solanum</taxon>
    </lineage>
</organism>
<dbReference type="EnsemblPlants" id="PGSC0003DMT400091917">
    <property type="protein sequence ID" value="PGSC0003DMT400091917"/>
    <property type="gene ID" value="PGSC0003DMG400041488"/>
</dbReference>
<dbReference type="HOGENOM" id="CLU_033598_0_0_1"/>
<feature type="region of interest" description="Disordered" evidence="1">
    <location>
        <begin position="107"/>
        <end position="127"/>
    </location>
</feature>
<dbReference type="InParanoid" id="M1DNP4"/>
<proteinExistence type="predicted"/>
<evidence type="ECO:0000313" key="2">
    <source>
        <dbReference type="EnsemblPlants" id="PGSC0003DMT400091917"/>
    </source>
</evidence>
<feature type="region of interest" description="Disordered" evidence="1">
    <location>
        <begin position="144"/>
        <end position="169"/>
    </location>
</feature>
<dbReference type="Proteomes" id="UP000011115">
    <property type="component" value="Unassembled WGS sequence"/>
</dbReference>
<protein>
    <recommendedName>
        <fullName evidence="4">Integrase core domain containing protein</fullName>
    </recommendedName>
</protein>
<dbReference type="AlphaFoldDB" id="M1DNP4"/>
<evidence type="ECO:0000313" key="3">
    <source>
        <dbReference type="Proteomes" id="UP000011115"/>
    </source>
</evidence>
<feature type="compositionally biased region" description="Basic and acidic residues" evidence="1">
    <location>
        <begin position="144"/>
        <end position="167"/>
    </location>
</feature>
<evidence type="ECO:0000256" key="1">
    <source>
        <dbReference type="SAM" id="MobiDB-lite"/>
    </source>
</evidence>
<name>M1DNP4_SOLTU</name>
<sequence>MHQPFKVASKLLDGITKVNRVMYTREDQLSPLTYKMSKEQIEKDQERDQNMAKMMTQLDFLSKNIMGSGSRALDVVGVSGVNLDDPHFEALYSEEVSFLVNQDGGFRPSYPTPSGNHGWNRERDGGWRDHDRDWCDRGANWKERDGDKERYVPPHERQKLNEQRDDSENFDTEDMFARILTKLEGSDKVFKEMKDYVSTLSQTITFHSVSIKKLETQMGQISTHLNPRPKEGLPSNTMANPNNEA</sequence>
<dbReference type="Gramene" id="PGSC0003DMT400091917">
    <property type="protein sequence ID" value="PGSC0003DMT400091917"/>
    <property type="gene ID" value="PGSC0003DMG400041488"/>
</dbReference>
<accession>M1DNP4</accession>
<keyword evidence="3" id="KW-1185">Reference proteome</keyword>
<feature type="compositionally biased region" description="Polar residues" evidence="1">
    <location>
        <begin position="234"/>
        <end position="245"/>
    </location>
</feature>
<reference evidence="2" key="2">
    <citation type="submission" date="2015-06" db="UniProtKB">
        <authorList>
            <consortium name="EnsemblPlants"/>
        </authorList>
    </citation>
    <scope>IDENTIFICATION</scope>
    <source>
        <strain evidence="2">DM1-3 516 R44</strain>
    </source>
</reference>
<feature type="region of interest" description="Disordered" evidence="1">
    <location>
        <begin position="223"/>
        <end position="245"/>
    </location>
</feature>
<reference evidence="3" key="1">
    <citation type="journal article" date="2011" name="Nature">
        <title>Genome sequence and analysis of the tuber crop potato.</title>
        <authorList>
            <consortium name="The Potato Genome Sequencing Consortium"/>
        </authorList>
    </citation>
    <scope>NUCLEOTIDE SEQUENCE [LARGE SCALE GENOMIC DNA]</scope>
    <source>
        <strain evidence="3">cv. DM1-3 516 R44</strain>
    </source>
</reference>